<dbReference type="InterPro" id="IPR013098">
    <property type="entry name" value="Ig_I-set"/>
</dbReference>
<feature type="domain" description="Ig-like" evidence="2">
    <location>
        <begin position="1"/>
        <end position="91"/>
    </location>
</feature>
<feature type="non-terminal residue" evidence="3">
    <location>
        <position position="1"/>
    </location>
</feature>
<organism evidence="3 4">
    <name type="scientific">Daphnia pulex</name>
    <name type="common">Water flea</name>
    <dbReference type="NCBI Taxonomy" id="6669"/>
    <lineage>
        <taxon>Eukaryota</taxon>
        <taxon>Metazoa</taxon>
        <taxon>Ecdysozoa</taxon>
        <taxon>Arthropoda</taxon>
        <taxon>Crustacea</taxon>
        <taxon>Branchiopoda</taxon>
        <taxon>Diplostraca</taxon>
        <taxon>Cladocera</taxon>
        <taxon>Anomopoda</taxon>
        <taxon>Daphniidae</taxon>
        <taxon>Daphnia</taxon>
    </lineage>
</organism>
<keyword evidence="4" id="KW-1185">Reference proteome</keyword>
<dbReference type="EMBL" id="GL732654">
    <property type="protein sequence ID" value="EFX68477.1"/>
    <property type="molecule type" value="Genomic_DNA"/>
</dbReference>
<feature type="non-terminal residue" evidence="3">
    <location>
        <position position="94"/>
    </location>
</feature>
<dbReference type="InterPro" id="IPR003599">
    <property type="entry name" value="Ig_sub"/>
</dbReference>
<dbReference type="InterPro" id="IPR003598">
    <property type="entry name" value="Ig_sub2"/>
</dbReference>
<dbReference type="InParanoid" id="E9HIC4"/>
<dbReference type="PANTHER" id="PTHR10075:SF100">
    <property type="entry name" value="FASCICLIN-2"/>
    <property type="match status" value="1"/>
</dbReference>
<dbReference type="KEGG" id="dpx:DAPPUDRAFT_8371"/>
<dbReference type="Gene3D" id="2.60.40.10">
    <property type="entry name" value="Immunoglobulins"/>
    <property type="match status" value="1"/>
</dbReference>
<dbReference type="SMART" id="SM00409">
    <property type="entry name" value="IG"/>
    <property type="match status" value="1"/>
</dbReference>
<dbReference type="STRING" id="6669.E9HIC4"/>
<dbReference type="AlphaFoldDB" id="E9HIC4"/>
<reference evidence="3 4" key="1">
    <citation type="journal article" date="2011" name="Science">
        <title>The ecoresponsive genome of Daphnia pulex.</title>
        <authorList>
            <person name="Colbourne J.K."/>
            <person name="Pfrender M.E."/>
            <person name="Gilbert D."/>
            <person name="Thomas W.K."/>
            <person name="Tucker A."/>
            <person name="Oakley T.H."/>
            <person name="Tokishita S."/>
            <person name="Aerts A."/>
            <person name="Arnold G.J."/>
            <person name="Basu M.K."/>
            <person name="Bauer D.J."/>
            <person name="Caceres C.E."/>
            <person name="Carmel L."/>
            <person name="Casola C."/>
            <person name="Choi J.H."/>
            <person name="Detter J.C."/>
            <person name="Dong Q."/>
            <person name="Dusheyko S."/>
            <person name="Eads B.D."/>
            <person name="Frohlich T."/>
            <person name="Geiler-Samerotte K.A."/>
            <person name="Gerlach D."/>
            <person name="Hatcher P."/>
            <person name="Jogdeo S."/>
            <person name="Krijgsveld J."/>
            <person name="Kriventseva E.V."/>
            <person name="Kultz D."/>
            <person name="Laforsch C."/>
            <person name="Lindquist E."/>
            <person name="Lopez J."/>
            <person name="Manak J.R."/>
            <person name="Muller J."/>
            <person name="Pangilinan J."/>
            <person name="Patwardhan R.P."/>
            <person name="Pitluck S."/>
            <person name="Pritham E.J."/>
            <person name="Rechtsteiner A."/>
            <person name="Rho M."/>
            <person name="Rogozin I.B."/>
            <person name="Sakarya O."/>
            <person name="Salamov A."/>
            <person name="Schaack S."/>
            <person name="Shapiro H."/>
            <person name="Shiga Y."/>
            <person name="Skalitzky C."/>
            <person name="Smith Z."/>
            <person name="Souvorov A."/>
            <person name="Sung W."/>
            <person name="Tang Z."/>
            <person name="Tsuchiya D."/>
            <person name="Tu H."/>
            <person name="Vos H."/>
            <person name="Wang M."/>
            <person name="Wolf Y.I."/>
            <person name="Yamagata H."/>
            <person name="Yamada T."/>
            <person name="Ye Y."/>
            <person name="Shaw J.R."/>
            <person name="Andrews J."/>
            <person name="Crease T.J."/>
            <person name="Tang H."/>
            <person name="Lucas S.M."/>
            <person name="Robertson H.M."/>
            <person name="Bork P."/>
            <person name="Koonin E.V."/>
            <person name="Zdobnov E.M."/>
            <person name="Grigoriev I.V."/>
            <person name="Lynch M."/>
            <person name="Boore J.L."/>
        </authorList>
    </citation>
    <scope>NUCLEOTIDE SEQUENCE [LARGE SCALE GENOMIC DNA]</scope>
</reference>
<dbReference type="InterPro" id="IPR007110">
    <property type="entry name" value="Ig-like_dom"/>
</dbReference>
<name>E9HIC4_DAPPU</name>
<dbReference type="InterPro" id="IPR036179">
    <property type="entry name" value="Ig-like_dom_sf"/>
</dbReference>
<dbReference type="OMA" id="WIVEPQD"/>
<evidence type="ECO:0000313" key="3">
    <source>
        <dbReference type="EMBL" id="EFX68477.1"/>
    </source>
</evidence>
<evidence type="ECO:0000313" key="4">
    <source>
        <dbReference type="Proteomes" id="UP000000305"/>
    </source>
</evidence>
<dbReference type="eggNOG" id="KOG3510">
    <property type="taxonomic scope" value="Eukaryota"/>
</dbReference>
<dbReference type="SMART" id="SM00408">
    <property type="entry name" value="IGc2"/>
    <property type="match status" value="1"/>
</dbReference>
<dbReference type="FunFam" id="2.60.40.10:FF:000104">
    <property type="entry name" value="Down syndrome cell adhesion molecule b"/>
    <property type="match status" value="1"/>
</dbReference>
<evidence type="ECO:0000259" key="2">
    <source>
        <dbReference type="PROSITE" id="PS50835"/>
    </source>
</evidence>
<proteinExistence type="predicted"/>
<gene>
    <name evidence="3" type="ORF">DAPPUDRAFT_8371</name>
</gene>
<dbReference type="OrthoDB" id="6070751at2759"/>
<dbReference type="GO" id="GO:0048468">
    <property type="term" value="P:cell development"/>
    <property type="evidence" value="ECO:0007669"/>
    <property type="project" value="UniProtKB-ARBA"/>
</dbReference>
<keyword evidence="1" id="KW-0393">Immunoglobulin domain</keyword>
<dbReference type="PANTHER" id="PTHR10075">
    <property type="entry name" value="BASIGIN RELATED"/>
    <property type="match status" value="1"/>
</dbReference>
<accession>E9HIC4</accession>
<dbReference type="Pfam" id="PF07679">
    <property type="entry name" value="I-set"/>
    <property type="match status" value="1"/>
</dbReference>
<dbReference type="PhylomeDB" id="E9HIC4"/>
<dbReference type="PROSITE" id="PS50835">
    <property type="entry name" value="IG_LIKE"/>
    <property type="match status" value="1"/>
</dbReference>
<dbReference type="SUPFAM" id="SSF48726">
    <property type="entry name" value="Immunoglobulin"/>
    <property type="match status" value="1"/>
</dbReference>
<sequence length="94" mass="10341">PKWIVEPQDIALLENYPASIPCQVHGMPTPIVRWFRIEGENNIPIHSSSKIGLLADGSIRFSKMAKNDEGLFQCRAGNNIGNAVSKIIRISVNG</sequence>
<protein>
    <recommendedName>
        <fullName evidence="2">Ig-like domain-containing protein</fullName>
    </recommendedName>
</protein>
<evidence type="ECO:0000256" key="1">
    <source>
        <dbReference type="ARBA" id="ARBA00023319"/>
    </source>
</evidence>
<dbReference type="HOGENOM" id="CLU_2460626_0_0_1"/>
<dbReference type="InterPro" id="IPR013783">
    <property type="entry name" value="Ig-like_fold"/>
</dbReference>
<dbReference type="Proteomes" id="UP000000305">
    <property type="component" value="Unassembled WGS sequence"/>
</dbReference>